<dbReference type="SMART" id="SM00393">
    <property type="entry name" value="R3H"/>
    <property type="match status" value="1"/>
</dbReference>
<comment type="caution">
    <text evidence="5">The sequence shown here is derived from an EMBL/GenBank/DDBJ whole genome shotgun (WGS) entry which is preliminary data.</text>
</comment>
<evidence type="ECO:0000313" key="6">
    <source>
        <dbReference type="Proteomes" id="UP001605036"/>
    </source>
</evidence>
<dbReference type="Gene3D" id="3.30.1370.50">
    <property type="entry name" value="R3H-like domain"/>
    <property type="match status" value="1"/>
</dbReference>
<accession>A0ABD1YB67</accession>
<keyword evidence="1" id="KW-0597">Phosphoprotein</keyword>
<proteinExistence type="predicted"/>
<evidence type="ECO:0000256" key="2">
    <source>
        <dbReference type="SAM" id="MobiDB-lite"/>
    </source>
</evidence>
<dbReference type="Pfam" id="PF12752">
    <property type="entry name" value="SUZ"/>
    <property type="match status" value="1"/>
</dbReference>
<feature type="region of interest" description="Disordered" evidence="2">
    <location>
        <begin position="1"/>
        <end position="50"/>
    </location>
</feature>
<feature type="region of interest" description="Disordered" evidence="2">
    <location>
        <begin position="416"/>
        <end position="442"/>
    </location>
</feature>
<dbReference type="PANTHER" id="PTHR15672:SF25">
    <property type="entry name" value="OS01G0100600 PROTEIN"/>
    <property type="match status" value="1"/>
</dbReference>
<sequence>MSQEASLVTSKTYMDGRHSFGLTRAQHSKSSAERSSQETSGGKSGQNRAEMDAMRVDTVERGFSAVGCSSDENHWRFGEEGQKAELPRLASEYENGTTKAVADVEELARLIKDNLTAKHFVLSLEELLVEFLECPMSEEDTLVLEPMHSYQRMLLHRLADLFGLAHESFGEGDERHVVVQKCEESLIPAVLVSDVLEHTDGGAQPAQSYRQLLKRHTVPSDGLHGQTLVSSPGLSLEERQAAYLAARQKIFSQKWRHTDQIDITQGAGHARPRSDPIVARRMIAHALGKPRRLNVPNPVAEARTPQDQPGGHSTPTQGKQMTQETREAMHRASVKAAKRMFANALGSELSGSSTRSAVREVPCKTTDSPCVSLVEENDFSVLPPTDTGTRIPSREINASTSGVAMKGNVSIISSQTDDIVPDNRGKVTKSPTKSEMRPARHARPGVAACRIFTQALGLPDSVSSEVGRSPAAQRGGSLTSN</sequence>
<feature type="region of interest" description="Disordered" evidence="2">
    <location>
        <begin position="293"/>
        <end position="326"/>
    </location>
</feature>
<keyword evidence="6" id="KW-1185">Reference proteome</keyword>
<dbReference type="PROSITE" id="PS51061">
    <property type="entry name" value="R3H"/>
    <property type="match status" value="1"/>
</dbReference>
<dbReference type="EMBL" id="JBHFFA010000006">
    <property type="protein sequence ID" value="KAL2622942.1"/>
    <property type="molecule type" value="Genomic_DNA"/>
</dbReference>
<dbReference type="InterPro" id="IPR036867">
    <property type="entry name" value="R3H_dom_sf"/>
</dbReference>
<feature type="compositionally biased region" description="Polar residues" evidence="2">
    <location>
        <begin position="37"/>
        <end position="47"/>
    </location>
</feature>
<dbReference type="SUPFAM" id="SSF82708">
    <property type="entry name" value="R3H domain"/>
    <property type="match status" value="1"/>
</dbReference>
<dbReference type="Proteomes" id="UP001605036">
    <property type="component" value="Unassembled WGS sequence"/>
</dbReference>
<dbReference type="Pfam" id="PF01424">
    <property type="entry name" value="R3H"/>
    <property type="match status" value="1"/>
</dbReference>
<feature type="region of interest" description="Disordered" evidence="2">
    <location>
        <begin position="460"/>
        <end position="481"/>
    </location>
</feature>
<protein>
    <recommendedName>
        <fullName evidence="7">R3H domain-containing protein</fullName>
    </recommendedName>
</protein>
<evidence type="ECO:0000313" key="5">
    <source>
        <dbReference type="EMBL" id="KAL2622942.1"/>
    </source>
</evidence>
<dbReference type="PROSITE" id="PS51673">
    <property type="entry name" value="SUZ"/>
    <property type="match status" value="1"/>
</dbReference>
<gene>
    <name evidence="5" type="ORF">R1flu_003147</name>
</gene>
<evidence type="ECO:0000259" key="4">
    <source>
        <dbReference type="PROSITE" id="PS51673"/>
    </source>
</evidence>
<dbReference type="PANTHER" id="PTHR15672">
    <property type="entry name" value="CAMP-REGULATED PHOSPHOPROTEIN 21 RELATED R3H DOMAIN CONTAINING PROTEIN"/>
    <property type="match status" value="1"/>
</dbReference>
<dbReference type="CDD" id="cd02325">
    <property type="entry name" value="R3H"/>
    <property type="match status" value="1"/>
</dbReference>
<evidence type="ECO:0000259" key="3">
    <source>
        <dbReference type="PROSITE" id="PS51061"/>
    </source>
</evidence>
<evidence type="ECO:0000256" key="1">
    <source>
        <dbReference type="ARBA" id="ARBA00022553"/>
    </source>
</evidence>
<feature type="domain" description="SUZ" evidence="4">
    <location>
        <begin position="186"/>
        <end position="255"/>
    </location>
</feature>
<organism evidence="5 6">
    <name type="scientific">Riccia fluitans</name>
    <dbReference type="NCBI Taxonomy" id="41844"/>
    <lineage>
        <taxon>Eukaryota</taxon>
        <taxon>Viridiplantae</taxon>
        <taxon>Streptophyta</taxon>
        <taxon>Embryophyta</taxon>
        <taxon>Marchantiophyta</taxon>
        <taxon>Marchantiopsida</taxon>
        <taxon>Marchantiidae</taxon>
        <taxon>Marchantiales</taxon>
        <taxon>Ricciaceae</taxon>
        <taxon>Riccia</taxon>
    </lineage>
</organism>
<dbReference type="InterPro" id="IPR024771">
    <property type="entry name" value="SUZ"/>
</dbReference>
<dbReference type="InterPro" id="IPR001374">
    <property type="entry name" value="R3H_dom"/>
</dbReference>
<feature type="compositionally biased region" description="Polar residues" evidence="2">
    <location>
        <begin position="305"/>
        <end position="323"/>
    </location>
</feature>
<feature type="domain" description="R3H" evidence="3">
    <location>
        <begin position="118"/>
        <end position="183"/>
    </location>
</feature>
<dbReference type="GO" id="GO:0003676">
    <property type="term" value="F:nucleic acid binding"/>
    <property type="evidence" value="ECO:0007669"/>
    <property type="project" value="UniProtKB-UniRule"/>
</dbReference>
<dbReference type="AlphaFoldDB" id="A0ABD1YB67"/>
<name>A0ABD1YB67_9MARC</name>
<evidence type="ECO:0008006" key="7">
    <source>
        <dbReference type="Google" id="ProtNLM"/>
    </source>
</evidence>
<feature type="compositionally biased region" description="Polar residues" evidence="2">
    <location>
        <begin position="1"/>
        <end position="12"/>
    </location>
</feature>
<dbReference type="InterPro" id="IPR051937">
    <property type="entry name" value="R3H_domain_containing"/>
</dbReference>
<reference evidence="5 6" key="1">
    <citation type="submission" date="2024-09" db="EMBL/GenBank/DDBJ databases">
        <title>Chromosome-scale assembly of Riccia fluitans.</title>
        <authorList>
            <person name="Paukszto L."/>
            <person name="Sawicki J."/>
            <person name="Karawczyk K."/>
            <person name="Piernik-Szablinska J."/>
            <person name="Szczecinska M."/>
            <person name="Mazdziarz M."/>
        </authorList>
    </citation>
    <scope>NUCLEOTIDE SEQUENCE [LARGE SCALE GENOMIC DNA]</scope>
    <source>
        <strain evidence="5">Rf_01</strain>
        <tissue evidence="5">Aerial parts of the thallus</tissue>
    </source>
</reference>